<feature type="compositionally biased region" description="Basic and acidic residues" evidence="8">
    <location>
        <begin position="385"/>
        <end position="503"/>
    </location>
</feature>
<sequence>MAAASSSQGSKANKASRQSISLTGSPAPHPDNKPSGSGATTPKRRPQSKRHRRRGKKAGLHSAPVTDTDADFIDMSNETTDDSDIEFLDGPSAAGPSSRPDETAGGEVAATDTKRKGRGDTDLDAPSTPSTSTSYRPTTFTPFRPMTFGMVVDAEDDDEQDEQEDGEIVESSTPAAKTSKNSPPPGDKGDPVQSKPVVHDRYDSGNESVLLLPGHVTIASAHAEGEEGEEEDDSPMEDVEGVYTVDDDRARRGHKKQDCPDPASRRLRITGCVRCGVQDHTENSCPLIWRVYVYRSAKDREGVLAKKAASKGWEREALGGKGDEWWCYNCAALGHLGDDCKLRRGSLGRAVAHSAFSDHTASMGPFGNNGWRGGKSMGNPSGLHQRFDDDERLPHAERFQGADAGRKTREKEKERQRDRERQAERDRDRQRQRDRDSEYDQYRSSRDRDPYRRGRDADRPILHDSYRPWDSERRPRSPEGRYRPWDSERRRGRSRSPERRDSGPKGNVFGKMSMPPTLAARISSPGPADSPSIGRSRGGGNGRDSLLQRALAADPGRGSASPAPSNASSNASGSGKMSKKARKAAAKEHAAERDWEATWRRSGAGGGNVSSWGDDMDREERAAAKDDRVKAGPVKKATKGQRYTGGY</sequence>
<proteinExistence type="predicted"/>
<feature type="compositionally biased region" description="Basic and acidic residues" evidence="8">
    <location>
        <begin position="585"/>
        <end position="599"/>
    </location>
</feature>
<feature type="compositionally biased region" description="Low complexity" evidence="8">
    <location>
        <begin position="126"/>
        <end position="152"/>
    </location>
</feature>
<dbReference type="Proteomes" id="UP000279236">
    <property type="component" value="Unassembled WGS sequence"/>
</dbReference>
<comment type="caution">
    <text evidence="10">The sequence shown here is derived from an EMBL/GenBank/DDBJ whole genome shotgun (WGS) entry which is preliminary data.</text>
</comment>
<keyword evidence="3" id="KW-0677">Repeat</keyword>
<evidence type="ECO:0000313" key="11">
    <source>
        <dbReference type="Proteomes" id="UP000279236"/>
    </source>
</evidence>
<evidence type="ECO:0000256" key="5">
    <source>
        <dbReference type="ARBA" id="ARBA00022833"/>
    </source>
</evidence>
<dbReference type="GO" id="GO:0071037">
    <property type="term" value="P:nuclear polyadenylation-dependent snRNA catabolic process"/>
    <property type="evidence" value="ECO:0007669"/>
    <property type="project" value="TreeGrafter"/>
</dbReference>
<dbReference type="GeneID" id="39592115"/>
<keyword evidence="5" id="KW-0862">Zinc</keyword>
<dbReference type="GO" id="GO:0071036">
    <property type="term" value="P:nuclear polyadenylation-dependent snoRNA catabolic process"/>
    <property type="evidence" value="ECO:0007669"/>
    <property type="project" value="TreeGrafter"/>
</dbReference>
<dbReference type="EMBL" id="RSCE01000005">
    <property type="protein sequence ID" value="RSH82588.1"/>
    <property type="molecule type" value="Genomic_DNA"/>
</dbReference>
<dbReference type="GO" id="GO:0008270">
    <property type="term" value="F:zinc ion binding"/>
    <property type="evidence" value="ECO:0007669"/>
    <property type="project" value="UniProtKB-KW"/>
</dbReference>
<protein>
    <recommendedName>
        <fullName evidence="9">CCHC-type domain-containing protein</fullName>
    </recommendedName>
</protein>
<dbReference type="GO" id="GO:0003723">
    <property type="term" value="F:RNA binding"/>
    <property type="evidence" value="ECO:0007669"/>
    <property type="project" value="TreeGrafter"/>
</dbReference>
<keyword evidence="11" id="KW-1185">Reference proteome</keyword>
<dbReference type="RefSeq" id="XP_028476820.1">
    <property type="nucleotide sequence ID" value="XM_028622927.1"/>
</dbReference>
<reference evidence="10 11" key="1">
    <citation type="submission" date="2018-11" db="EMBL/GenBank/DDBJ databases">
        <title>Genome sequence of Apiotrichum porosum DSM 27194.</title>
        <authorList>
            <person name="Aliyu H."/>
            <person name="Gorte O."/>
            <person name="Ochsenreither K."/>
        </authorList>
    </citation>
    <scope>NUCLEOTIDE SEQUENCE [LARGE SCALE GENOMIC DNA]</scope>
    <source>
        <strain evidence="10 11">DSM 27194</strain>
    </source>
</reference>
<dbReference type="PANTHER" id="PTHR46543">
    <property type="entry name" value="ZINC FINGER CCHC DOMAIN-CONTAINING PROTEIN 7"/>
    <property type="match status" value="1"/>
</dbReference>
<evidence type="ECO:0000256" key="8">
    <source>
        <dbReference type="SAM" id="MobiDB-lite"/>
    </source>
</evidence>
<evidence type="ECO:0000259" key="9">
    <source>
        <dbReference type="PROSITE" id="PS50158"/>
    </source>
</evidence>
<dbReference type="Gene3D" id="4.10.60.10">
    <property type="entry name" value="Zinc finger, CCHC-type"/>
    <property type="match status" value="1"/>
</dbReference>
<evidence type="ECO:0000256" key="2">
    <source>
        <dbReference type="ARBA" id="ARBA00022723"/>
    </source>
</evidence>
<dbReference type="InterPro" id="IPR001878">
    <property type="entry name" value="Znf_CCHC"/>
</dbReference>
<feature type="domain" description="CCHC-type" evidence="9">
    <location>
        <begin position="327"/>
        <end position="341"/>
    </location>
</feature>
<dbReference type="InterPro" id="IPR051644">
    <property type="entry name" value="TRAMP_AT-DNA-binding"/>
</dbReference>
<dbReference type="GO" id="GO:0071038">
    <property type="term" value="P:TRAMP-dependent tRNA surveillance pathway"/>
    <property type="evidence" value="ECO:0007669"/>
    <property type="project" value="TreeGrafter"/>
</dbReference>
<dbReference type="GO" id="GO:0071031">
    <property type="term" value="P:nuclear mRNA surveillance of mRNA 3'-end processing"/>
    <property type="evidence" value="ECO:0007669"/>
    <property type="project" value="TreeGrafter"/>
</dbReference>
<feature type="compositionally biased region" description="Polar residues" evidence="8">
    <location>
        <begin position="171"/>
        <end position="181"/>
    </location>
</feature>
<feature type="compositionally biased region" description="Basic residues" evidence="8">
    <location>
        <begin position="42"/>
        <end position="59"/>
    </location>
</feature>
<dbReference type="STRING" id="105984.A0A427XUQ0"/>
<organism evidence="10 11">
    <name type="scientific">Apiotrichum porosum</name>
    <dbReference type="NCBI Taxonomy" id="105984"/>
    <lineage>
        <taxon>Eukaryota</taxon>
        <taxon>Fungi</taxon>
        <taxon>Dikarya</taxon>
        <taxon>Basidiomycota</taxon>
        <taxon>Agaricomycotina</taxon>
        <taxon>Tremellomycetes</taxon>
        <taxon>Trichosporonales</taxon>
        <taxon>Trichosporonaceae</taxon>
        <taxon>Apiotrichum</taxon>
    </lineage>
</organism>
<keyword evidence="6" id="KW-0539">Nucleus</keyword>
<dbReference type="GO" id="GO:0071039">
    <property type="term" value="P:nuclear polyadenylation-dependent CUT catabolic process"/>
    <property type="evidence" value="ECO:0007669"/>
    <property type="project" value="TreeGrafter"/>
</dbReference>
<feature type="compositionally biased region" description="Basic and acidic residues" evidence="8">
    <location>
        <begin position="112"/>
        <end position="121"/>
    </location>
</feature>
<evidence type="ECO:0000313" key="10">
    <source>
        <dbReference type="EMBL" id="RSH82588.1"/>
    </source>
</evidence>
<dbReference type="PROSITE" id="PS50158">
    <property type="entry name" value="ZF_CCHC"/>
    <property type="match status" value="1"/>
</dbReference>
<dbReference type="GO" id="GO:0071035">
    <property type="term" value="P:nuclear polyadenylation-dependent rRNA catabolic process"/>
    <property type="evidence" value="ECO:0007669"/>
    <property type="project" value="TreeGrafter"/>
</dbReference>
<accession>A0A427XUQ0</accession>
<feature type="compositionally biased region" description="Acidic residues" evidence="8">
    <location>
        <begin position="153"/>
        <end position="168"/>
    </location>
</feature>
<dbReference type="GO" id="GO:0031499">
    <property type="term" value="C:TRAMP complex"/>
    <property type="evidence" value="ECO:0007669"/>
    <property type="project" value="TreeGrafter"/>
</dbReference>
<evidence type="ECO:0000256" key="1">
    <source>
        <dbReference type="ARBA" id="ARBA00004123"/>
    </source>
</evidence>
<evidence type="ECO:0000256" key="6">
    <source>
        <dbReference type="ARBA" id="ARBA00023242"/>
    </source>
</evidence>
<feature type="region of interest" description="Disordered" evidence="8">
    <location>
        <begin position="359"/>
        <end position="647"/>
    </location>
</feature>
<keyword evidence="4 7" id="KW-0863">Zinc-finger</keyword>
<feature type="compositionally biased region" description="Polar residues" evidence="8">
    <location>
        <begin position="1"/>
        <end position="24"/>
    </location>
</feature>
<gene>
    <name evidence="10" type="ORF">EHS24_007572</name>
</gene>
<feature type="compositionally biased region" description="Basic and acidic residues" evidence="8">
    <location>
        <begin position="618"/>
        <end position="630"/>
    </location>
</feature>
<dbReference type="AlphaFoldDB" id="A0A427XUQ0"/>
<evidence type="ECO:0000256" key="7">
    <source>
        <dbReference type="PROSITE-ProRule" id="PRU00047"/>
    </source>
</evidence>
<name>A0A427XUQ0_9TREE</name>
<feature type="region of interest" description="Disordered" evidence="8">
    <location>
        <begin position="1"/>
        <end position="200"/>
    </location>
</feature>
<evidence type="ECO:0000256" key="3">
    <source>
        <dbReference type="ARBA" id="ARBA00022737"/>
    </source>
</evidence>
<evidence type="ECO:0000256" key="4">
    <source>
        <dbReference type="ARBA" id="ARBA00022771"/>
    </source>
</evidence>
<dbReference type="PANTHER" id="PTHR46543:SF1">
    <property type="entry name" value="ZINC FINGER CCHC DOMAIN-CONTAINING PROTEIN 7"/>
    <property type="match status" value="1"/>
</dbReference>
<dbReference type="OrthoDB" id="7608935at2759"/>
<feature type="compositionally biased region" description="Low complexity" evidence="8">
    <location>
        <begin position="556"/>
        <end position="576"/>
    </location>
</feature>
<keyword evidence="2" id="KW-0479">Metal-binding</keyword>
<comment type="subcellular location">
    <subcellularLocation>
        <location evidence="1">Nucleus</location>
    </subcellularLocation>
</comment>